<proteinExistence type="inferred from homology"/>
<dbReference type="EMBL" id="WJNG01000013">
    <property type="protein sequence ID" value="MRH44043.1"/>
    <property type="molecule type" value="Genomic_DNA"/>
</dbReference>
<organism evidence="9 10">
    <name type="scientific">Aquibacillus halophilus</name>
    <dbReference type="NCBI Taxonomy" id="930132"/>
    <lineage>
        <taxon>Bacteria</taxon>
        <taxon>Bacillati</taxon>
        <taxon>Bacillota</taxon>
        <taxon>Bacilli</taxon>
        <taxon>Bacillales</taxon>
        <taxon>Bacillaceae</taxon>
        <taxon>Aquibacillus</taxon>
    </lineage>
</organism>
<dbReference type="InterPro" id="IPR054520">
    <property type="entry name" value="M_Eco57I_C"/>
</dbReference>
<keyword evidence="10" id="KW-1185">Reference proteome</keyword>
<evidence type="ECO:0000256" key="1">
    <source>
        <dbReference type="ARBA" id="ARBA00006594"/>
    </source>
</evidence>
<dbReference type="PANTHER" id="PTHR33841:SF5">
    <property type="entry name" value="DNA METHYLASE (MODIFICATION METHYLASE) (METHYLTRANSFERASE)-RELATED"/>
    <property type="match status" value="1"/>
</dbReference>
<evidence type="ECO:0000259" key="8">
    <source>
        <dbReference type="Pfam" id="PF22837"/>
    </source>
</evidence>
<dbReference type="InterPro" id="IPR029063">
    <property type="entry name" value="SAM-dependent_MTases_sf"/>
</dbReference>
<dbReference type="GO" id="GO:0032259">
    <property type="term" value="P:methylation"/>
    <property type="evidence" value="ECO:0007669"/>
    <property type="project" value="UniProtKB-KW"/>
</dbReference>
<evidence type="ECO:0000256" key="2">
    <source>
        <dbReference type="ARBA" id="ARBA00011900"/>
    </source>
</evidence>
<evidence type="ECO:0000313" key="10">
    <source>
        <dbReference type="Proteomes" id="UP000799092"/>
    </source>
</evidence>
<evidence type="ECO:0000256" key="6">
    <source>
        <dbReference type="ARBA" id="ARBA00047942"/>
    </source>
</evidence>
<accession>A0A6A8DEH5</accession>
<keyword evidence="5" id="KW-0949">S-adenosyl-L-methionine</keyword>
<protein>
    <recommendedName>
        <fullName evidence="2">site-specific DNA-methyltransferase (adenine-specific)</fullName>
        <ecNumber evidence="2">2.1.1.72</ecNumber>
    </recommendedName>
</protein>
<dbReference type="PRINTS" id="PR00507">
    <property type="entry name" value="N12N6MTFRASE"/>
</dbReference>
<keyword evidence="4" id="KW-0808">Transferase</keyword>
<evidence type="ECO:0000313" key="9">
    <source>
        <dbReference type="EMBL" id="MRH44043.1"/>
    </source>
</evidence>
<dbReference type="Pfam" id="PF07669">
    <property type="entry name" value="Eco57I"/>
    <property type="match status" value="1"/>
</dbReference>
<dbReference type="GO" id="GO:0006304">
    <property type="term" value="P:DNA modification"/>
    <property type="evidence" value="ECO:0007669"/>
    <property type="project" value="InterPro"/>
</dbReference>
<dbReference type="GO" id="GO:0009007">
    <property type="term" value="F:site-specific DNA-methyltransferase (adenine-specific) activity"/>
    <property type="evidence" value="ECO:0007669"/>
    <property type="project" value="UniProtKB-EC"/>
</dbReference>
<evidence type="ECO:0000256" key="4">
    <source>
        <dbReference type="ARBA" id="ARBA00022679"/>
    </source>
</evidence>
<dbReference type="Proteomes" id="UP000799092">
    <property type="component" value="Unassembled WGS sequence"/>
</dbReference>
<dbReference type="PANTHER" id="PTHR33841">
    <property type="entry name" value="DNA METHYLTRANSFERASE YEEA-RELATED"/>
    <property type="match status" value="1"/>
</dbReference>
<comment type="catalytic activity">
    <reaction evidence="6">
        <text>a 2'-deoxyadenosine in DNA + S-adenosyl-L-methionine = an N(6)-methyl-2'-deoxyadenosine in DNA + S-adenosyl-L-homocysteine + H(+)</text>
        <dbReference type="Rhea" id="RHEA:15197"/>
        <dbReference type="Rhea" id="RHEA-COMP:12418"/>
        <dbReference type="Rhea" id="RHEA-COMP:12419"/>
        <dbReference type="ChEBI" id="CHEBI:15378"/>
        <dbReference type="ChEBI" id="CHEBI:57856"/>
        <dbReference type="ChEBI" id="CHEBI:59789"/>
        <dbReference type="ChEBI" id="CHEBI:90615"/>
        <dbReference type="ChEBI" id="CHEBI:90616"/>
        <dbReference type="EC" id="2.1.1.72"/>
    </reaction>
</comment>
<reference evidence="9" key="1">
    <citation type="submission" date="2019-11" db="EMBL/GenBank/DDBJ databases">
        <authorList>
            <person name="Li J."/>
        </authorList>
    </citation>
    <scope>NUCLEOTIDE SEQUENCE</scope>
    <source>
        <strain evidence="9">B6B</strain>
    </source>
</reference>
<comment type="caution">
    <text evidence="9">The sequence shown here is derived from an EMBL/GenBank/DDBJ whole genome shotgun (WGS) entry which is preliminary data.</text>
</comment>
<dbReference type="GO" id="GO:0003676">
    <property type="term" value="F:nucleic acid binding"/>
    <property type="evidence" value="ECO:0007669"/>
    <property type="project" value="InterPro"/>
</dbReference>
<dbReference type="Gene3D" id="3.40.50.150">
    <property type="entry name" value="Vaccinia Virus protein VP39"/>
    <property type="match status" value="1"/>
</dbReference>
<comment type="similarity">
    <text evidence="1">Belongs to the N(4)/N(6)-methyltransferase family.</text>
</comment>
<dbReference type="InterPro" id="IPR050953">
    <property type="entry name" value="N4_N6_ade-DNA_methylase"/>
</dbReference>
<dbReference type="InterPro" id="IPR002052">
    <property type="entry name" value="DNA_methylase_N6_adenine_CS"/>
</dbReference>
<gene>
    <name evidence="9" type="ORF">GH741_15475</name>
</gene>
<dbReference type="SUPFAM" id="SSF53335">
    <property type="entry name" value="S-adenosyl-L-methionine-dependent methyltransferases"/>
    <property type="match status" value="1"/>
</dbReference>
<dbReference type="PROSITE" id="PS00092">
    <property type="entry name" value="N6_MTASE"/>
    <property type="match status" value="1"/>
</dbReference>
<keyword evidence="3 9" id="KW-0489">Methyltransferase</keyword>
<dbReference type="AlphaFoldDB" id="A0A6A8DEH5"/>
<dbReference type="OrthoDB" id="9815272at2"/>
<dbReference type="InterPro" id="IPR011639">
    <property type="entry name" value="MethylTrfase_TaqI-like_dom"/>
</dbReference>
<dbReference type="Pfam" id="PF22837">
    <property type="entry name" value="M_Eco57I_C"/>
    <property type="match status" value="1"/>
</dbReference>
<evidence type="ECO:0000256" key="5">
    <source>
        <dbReference type="ARBA" id="ARBA00022691"/>
    </source>
</evidence>
<feature type="domain" description="Type II methyltransferase M.TaqI-like" evidence="7">
    <location>
        <begin position="126"/>
        <end position="246"/>
    </location>
</feature>
<evidence type="ECO:0000256" key="3">
    <source>
        <dbReference type="ARBA" id="ARBA00022603"/>
    </source>
</evidence>
<feature type="domain" description="Type II methyltransferase M.Eco57I C-terminal" evidence="8">
    <location>
        <begin position="332"/>
        <end position="546"/>
    </location>
</feature>
<sequence>MITHPIKDGYSHDKVKSQFTSSSKMKNNKNYGKTCEKILTSKRLKVVLLLEKTVSQEESYIKSTTLSHRKQLGQYFTPDFISNVLAEWITTNKSFHGTILDPAIGLGNLIKPFPIETPIVGFDRDKNILDHTRKTCSDFSNLQLHHQDFLESTWEQSYDGVVCNPPYLRFRQNEKKQHYLELFEQKLGIKFSGFTNIYTLFIIKALNQLSSNGKASFIVPSDFLNSDYGIKIKKYLLQHTNLHLIVVADFHLNWFDQAATTSSLFFFDNQVEANRLEFIRLSDAKQFDQISEYIRNFHHHQQPLGNVVPYEELVPDKKWKEYYQTDTRKMYTHLKSFSHFGKVSRGIATGANNYFCVNELERKKHQLSKKYFVPCLTKSHQVTNNFFNSDDYKHLLEKNSPVQLLQIDESDLMEDPFLQNYIEYGEISEIQNRYLTKHRNPWYKSETREPAPILVNVFSRNKLKFIRNEAKVRNLTAFHCIYINSEYSKDTNLFMAYFMTEIGKEILNYNSREYGKGLKKFEPGDLNKSLVVDVGAINADDKKSILDLYSNIRGKQRMNNGDAEADLKKLNALFLKILSS</sequence>
<evidence type="ECO:0000259" key="7">
    <source>
        <dbReference type="Pfam" id="PF07669"/>
    </source>
</evidence>
<dbReference type="EC" id="2.1.1.72" evidence="2"/>
<name>A0A6A8DEH5_9BACI</name>